<sequence length="87" mass="9645">MVERLVLVDGKVRSRLSKKVREQELGVEPGRRNACRIKFNFCLEKSIADGHVAMKCKNQISNVREAAGIHGLARGGMSPREAGKRSL</sequence>
<evidence type="ECO:0000313" key="1">
    <source>
        <dbReference type="EMBL" id="OGL90531.1"/>
    </source>
</evidence>
<reference evidence="1 2" key="1">
    <citation type="journal article" date="2016" name="Nat. Commun.">
        <title>Thousands of microbial genomes shed light on interconnected biogeochemical processes in an aquifer system.</title>
        <authorList>
            <person name="Anantharaman K."/>
            <person name="Brown C.T."/>
            <person name="Hug L.A."/>
            <person name="Sharon I."/>
            <person name="Castelle C.J."/>
            <person name="Probst A.J."/>
            <person name="Thomas B.C."/>
            <person name="Singh A."/>
            <person name="Wilkins M.J."/>
            <person name="Karaoz U."/>
            <person name="Brodie E.L."/>
            <person name="Williams K.H."/>
            <person name="Hubbard S.S."/>
            <person name="Banfield J.F."/>
        </authorList>
    </citation>
    <scope>NUCLEOTIDE SEQUENCE [LARGE SCALE GENOMIC DNA]</scope>
</reference>
<name>A0A1F7VJ53_9BACT</name>
<protein>
    <submittedName>
        <fullName evidence="1">Uncharacterized protein</fullName>
    </submittedName>
</protein>
<accession>A0A1F7VJ53</accession>
<comment type="caution">
    <text evidence="1">The sequence shown here is derived from an EMBL/GenBank/DDBJ whole genome shotgun (WGS) entry which is preliminary data.</text>
</comment>
<evidence type="ECO:0000313" key="2">
    <source>
        <dbReference type="Proteomes" id="UP000177750"/>
    </source>
</evidence>
<proteinExistence type="predicted"/>
<organism evidence="1 2">
    <name type="scientific">Candidatus Uhrbacteria bacterium RIFCSPLOWO2_02_FULL_54_37</name>
    <dbReference type="NCBI Taxonomy" id="1802412"/>
    <lineage>
        <taxon>Bacteria</taxon>
        <taxon>Candidatus Uhriibacteriota</taxon>
    </lineage>
</organism>
<dbReference type="EMBL" id="MGEU01000031">
    <property type="protein sequence ID" value="OGL90531.1"/>
    <property type="molecule type" value="Genomic_DNA"/>
</dbReference>
<dbReference type="AlphaFoldDB" id="A0A1F7VJ53"/>
<dbReference type="Proteomes" id="UP000177750">
    <property type="component" value="Unassembled WGS sequence"/>
</dbReference>
<gene>
    <name evidence="1" type="ORF">A3J36_01015</name>
</gene>